<dbReference type="Pfam" id="PF07801">
    <property type="entry name" value="DUF1647"/>
    <property type="match status" value="1"/>
</dbReference>
<dbReference type="Proteomes" id="UP000038045">
    <property type="component" value="Unplaced"/>
</dbReference>
<accession>A0A0N5A2A8</accession>
<reference evidence="2" key="1">
    <citation type="submission" date="2017-02" db="UniProtKB">
        <authorList>
            <consortium name="WormBaseParasite"/>
        </authorList>
    </citation>
    <scope>IDENTIFICATION</scope>
</reference>
<dbReference type="AlphaFoldDB" id="A0A0N5A2A8"/>
<name>A0A0N5A2A8_PARTI</name>
<dbReference type="PANTHER" id="PTHR31389:SF4">
    <property type="entry name" value="LD39211P"/>
    <property type="match status" value="1"/>
</dbReference>
<dbReference type="InterPro" id="IPR012444">
    <property type="entry name" value="DUF1647"/>
</dbReference>
<evidence type="ECO:0000313" key="1">
    <source>
        <dbReference type="Proteomes" id="UP000038045"/>
    </source>
</evidence>
<protein>
    <submittedName>
        <fullName evidence="2">Peptide-O-fucosyltransferase</fullName>
    </submittedName>
</protein>
<keyword evidence="1" id="KW-1185">Reference proteome</keyword>
<dbReference type="PANTHER" id="PTHR31389">
    <property type="entry name" value="LD39211P"/>
    <property type="match status" value="1"/>
</dbReference>
<sequence length="380" mass="45063">MEELASHEECKYEGKSYNFQYRLPSNQSVKGIKFSCKYMHYLKQLKLLDKEDFVDLTKNKMPLPKVVTAFSQNHKNEAGLLLKSFRKHFPGQKIIVYDIGLSSKAVKKLKKMCYVEYRKFDFKRYPYHVSEIKTYAFKILIAAEVLKDYGSIWWADASVRFKRTNLTYIYDLLNCNIGKDPNHRIKEQKIIGNGLRQNNYRNIYKKLKRKNAYWFFNYKGFDKNVYKFNIQHCIKSPIMFHIPTFHGILPTLHKNVFKYFPTDLDRYTNRSISRQYDAAFSLMVKTEDAVNDVLKWAVLCALDKNCIQPVAWFGCGGHLERDNLFSKNHICYRFDQSILSVLLHNANNYDSRNYISEIHNFASIGRKEVLNWKYLKYTCT</sequence>
<dbReference type="WBParaSite" id="PTRK_0001575600.1">
    <property type="protein sequence ID" value="PTRK_0001575600.1"/>
    <property type="gene ID" value="PTRK_0001575600"/>
</dbReference>
<proteinExistence type="predicted"/>
<evidence type="ECO:0000313" key="2">
    <source>
        <dbReference type="WBParaSite" id="PTRK_0001575600.1"/>
    </source>
</evidence>
<organism evidence="1 2">
    <name type="scientific">Parastrongyloides trichosuri</name>
    <name type="common">Possum-specific nematode worm</name>
    <dbReference type="NCBI Taxonomy" id="131310"/>
    <lineage>
        <taxon>Eukaryota</taxon>
        <taxon>Metazoa</taxon>
        <taxon>Ecdysozoa</taxon>
        <taxon>Nematoda</taxon>
        <taxon>Chromadorea</taxon>
        <taxon>Rhabditida</taxon>
        <taxon>Tylenchina</taxon>
        <taxon>Panagrolaimomorpha</taxon>
        <taxon>Strongyloidoidea</taxon>
        <taxon>Strongyloididae</taxon>
        <taxon>Parastrongyloides</taxon>
    </lineage>
</organism>